<accession>A0ACB9QGR9</accession>
<reference evidence="2" key="1">
    <citation type="journal article" date="2023" name="Front. Plant Sci.">
        <title>Chromosomal-level genome assembly of Melastoma candidum provides insights into trichome evolution.</title>
        <authorList>
            <person name="Zhong Y."/>
            <person name="Wu W."/>
            <person name="Sun C."/>
            <person name="Zou P."/>
            <person name="Liu Y."/>
            <person name="Dai S."/>
            <person name="Zhou R."/>
        </authorList>
    </citation>
    <scope>NUCLEOTIDE SEQUENCE [LARGE SCALE GENOMIC DNA]</scope>
</reference>
<keyword evidence="2" id="KW-1185">Reference proteome</keyword>
<sequence>MPLQNILEVEIFDVGGVDFMGSCIKLSKNCYILVVVDYVSKWVEATALPIKNAHVTGEQRLTQLNEMEEFRNEAYENARMYKEKTKLWHDQ</sequence>
<proteinExistence type="predicted"/>
<protein>
    <submittedName>
        <fullName evidence="1">Uncharacterized protein</fullName>
    </submittedName>
</protein>
<dbReference type="Proteomes" id="UP001057402">
    <property type="component" value="Chromosome 6"/>
</dbReference>
<evidence type="ECO:0000313" key="1">
    <source>
        <dbReference type="EMBL" id="KAI4365343.1"/>
    </source>
</evidence>
<name>A0ACB9QGR9_9MYRT</name>
<evidence type="ECO:0000313" key="2">
    <source>
        <dbReference type="Proteomes" id="UP001057402"/>
    </source>
</evidence>
<organism evidence="1 2">
    <name type="scientific">Melastoma candidum</name>
    <dbReference type="NCBI Taxonomy" id="119954"/>
    <lineage>
        <taxon>Eukaryota</taxon>
        <taxon>Viridiplantae</taxon>
        <taxon>Streptophyta</taxon>
        <taxon>Embryophyta</taxon>
        <taxon>Tracheophyta</taxon>
        <taxon>Spermatophyta</taxon>
        <taxon>Magnoliopsida</taxon>
        <taxon>eudicotyledons</taxon>
        <taxon>Gunneridae</taxon>
        <taxon>Pentapetalae</taxon>
        <taxon>rosids</taxon>
        <taxon>malvids</taxon>
        <taxon>Myrtales</taxon>
        <taxon>Melastomataceae</taxon>
        <taxon>Melastomatoideae</taxon>
        <taxon>Melastomateae</taxon>
        <taxon>Melastoma</taxon>
    </lineage>
</organism>
<gene>
    <name evidence="1" type="ORF">MLD38_021336</name>
</gene>
<dbReference type="EMBL" id="CM042885">
    <property type="protein sequence ID" value="KAI4365343.1"/>
    <property type="molecule type" value="Genomic_DNA"/>
</dbReference>
<comment type="caution">
    <text evidence="1">The sequence shown here is derived from an EMBL/GenBank/DDBJ whole genome shotgun (WGS) entry which is preliminary data.</text>
</comment>